<evidence type="ECO:0000313" key="3">
    <source>
        <dbReference type="Proteomes" id="UP000515156"/>
    </source>
</evidence>
<evidence type="ECO:0000313" key="5">
    <source>
        <dbReference type="RefSeq" id="XP_030046801.1"/>
    </source>
</evidence>
<feature type="region of interest" description="Disordered" evidence="2">
    <location>
        <begin position="451"/>
        <end position="473"/>
    </location>
</feature>
<feature type="compositionally biased region" description="Polar residues" evidence="2">
    <location>
        <begin position="380"/>
        <end position="410"/>
    </location>
</feature>
<evidence type="ECO:0000256" key="2">
    <source>
        <dbReference type="SAM" id="MobiDB-lite"/>
    </source>
</evidence>
<reference evidence="4 5" key="1">
    <citation type="submission" date="2025-04" db="UniProtKB">
        <authorList>
            <consortium name="RefSeq"/>
        </authorList>
    </citation>
    <scope>IDENTIFICATION</scope>
</reference>
<dbReference type="OrthoDB" id="9975373at2759"/>
<evidence type="ECO:0000313" key="4">
    <source>
        <dbReference type="RefSeq" id="XP_030046800.1"/>
    </source>
</evidence>
<dbReference type="SUPFAM" id="SSF52266">
    <property type="entry name" value="SGNH hydrolase"/>
    <property type="match status" value="1"/>
</dbReference>
<keyword evidence="3" id="KW-1185">Reference proteome</keyword>
<evidence type="ECO:0000313" key="10">
    <source>
        <dbReference type="RefSeq" id="XP_030046806.1"/>
    </source>
</evidence>
<dbReference type="RefSeq" id="XP_030046801.1">
    <property type="nucleotide sequence ID" value="XM_030190941.1"/>
</dbReference>
<dbReference type="Proteomes" id="UP000515156">
    <property type="component" value="Chromosome 2"/>
</dbReference>
<dbReference type="Gene3D" id="3.40.50.1110">
    <property type="entry name" value="SGNH hydrolase"/>
    <property type="match status" value="1"/>
</dbReference>
<evidence type="ECO:0000313" key="7">
    <source>
        <dbReference type="RefSeq" id="XP_030046803.1"/>
    </source>
</evidence>
<comment type="similarity">
    <text evidence="1">Belongs to the PC-esterase family.</text>
</comment>
<accession>A0A6P7X8A1</accession>
<feature type="region of interest" description="Disordered" evidence="2">
    <location>
        <begin position="372"/>
        <end position="410"/>
    </location>
</feature>
<sequence length="473" mass="54125">MTNFTVEEAQQLFHNKFVVVLGDSIQRSVYKDLVTYLQKNDYLTNSQLKEKGELSFEHDFRVEGGELHNGLKYREVRQYRTDHHLVRFYFLTRVYSDYLESILADFKAGPQPDVVIINSCLWDVTRYGDGKVAMDGYRDNLEKFFSRLDEVILPECLLIWNTAMPLAHKLRGGFLSPELQYKQETLRVDVIEGNYYGATLASYHKFDVLDLHYFFRFDDQHRLGDGIHWNCIVHRKITQLLLTHIADAWGVEVPKKKPITGPCNNEKRKNSLQWCNQPAVQYSHMAPAVAPYPPPYRGPMYDENSEYSACWKHNGMRPIQVGYRPPLCSSGPSTSYQCGEMNSPFCDDTPCLGYTSFEHACSLGNGFPRGLPSNKGASMRPNTKGASMRPNSKGASMRPNSKGASMRPNTSFANFSNFPVQKFGSFPTHMVYPPASQWNQGDSSCRLVMRRPLQQRKGGPPRPRQYALPYGRY</sequence>
<dbReference type="RefSeq" id="XP_030046806.1">
    <property type="nucleotide sequence ID" value="XM_030190946.1"/>
</dbReference>
<dbReference type="AlphaFoldDB" id="A0A6P7X8A1"/>
<dbReference type="KEGG" id="muo:115461245"/>
<dbReference type="RefSeq" id="XP_030046802.1">
    <property type="nucleotide sequence ID" value="XM_030190942.1"/>
</dbReference>
<dbReference type="RefSeq" id="XP_030046804.1">
    <property type="nucleotide sequence ID" value="XM_030190944.1"/>
</dbReference>
<dbReference type="GeneID" id="115461245"/>
<dbReference type="RefSeq" id="XP_030046800.1">
    <property type="nucleotide sequence ID" value="XM_030190940.1"/>
</dbReference>
<organism evidence="3 4">
    <name type="scientific">Microcaecilia unicolor</name>
    <dbReference type="NCBI Taxonomy" id="1415580"/>
    <lineage>
        <taxon>Eukaryota</taxon>
        <taxon>Metazoa</taxon>
        <taxon>Chordata</taxon>
        <taxon>Craniata</taxon>
        <taxon>Vertebrata</taxon>
        <taxon>Euteleostomi</taxon>
        <taxon>Amphibia</taxon>
        <taxon>Gymnophiona</taxon>
        <taxon>Siphonopidae</taxon>
        <taxon>Microcaecilia</taxon>
    </lineage>
</organism>
<evidence type="ECO:0000313" key="6">
    <source>
        <dbReference type="RefSeq" id="XP_030046802.1"/>
    </source>
</evidence>
<evidence type="ECO:0000256" key="1">
    <source>
        <dbReference type="ARBA" id="ARBA00037957"/>
    </source>
</evidence>
<name>A0A6P7X8A1_9AMPH</name>
<gene>
    <name evidence="4 5 6 7 8 9 10" type="primary">LOC115461245</name>
</gene>
<evidence type="ECO:0000313" key="8">
    <source>
        <dbReference type="RefSeq" id="XP_030046804.1"/>
    </source>
</evidence>
<proteinExistence type="inferred from homology"/>
<dbReference type="InterPro" id="IPR036514">
    <property type="entry name" value="SGNH_hydro_sf"/>
</dbReference>
<evidence type="ECO:0000313" key="9">
    <source>
        <dbReference type="RefSeq" id="XP_030046805.1"/>
    </source>
</evidence>
<dbReference type="RefSeq" id="XP_030046803.1">
    <property type="nucleotide sequence ID" value="XM_030190943.1"/>
</dbReference>
<dbReference type="PANTHER" id="PTHR14469">
    <property type="entry name" value="SARCOMA ANTIGEN NY-SAR-23"/>
    <property type="match status" value="1"/>
</dbReference>
<dbReference type="RefSeq" id="XP_030046805.1">
    <property type="nucleotide sequence ID" value="XM_030190945.1"/>
</dbReference>
<protein>
    <submittedName>
        <fullName evidence="4 5">PC-esterase domain-containing protein 1A-like isoform X1</fullName>
    </submittedName>
</protein>
<dbReference type="PANTHER" id="PTHR14469:SF0">
    <property type="entry name" value="FAMILY WITH SEQUENCE SIMILARITY 113"/>
    <property type="match status" value="1"/>
</dbReference>